<reference evidence="12 13" key="1">
    <citation type="submission" date="2024-06" db="EMBL/GenBank/DDBJ databases">
        <title>The Natural Products Discovery Center: Release of the First 8490 Sequenced Strains for Exploring Actinobacteria Biosynthetic Diversity.</title>
        <authorList>
            <person name="Kalkreuter E."/>
            <person name="Kautsar S.A."/>
            <person name="Yang D."/>
            <person name="Bader C.D."/>
            <person name="Teijaro C.N."/>
            <person name="Fluegel L."/>
            <person name="Davis C.M."/>
            <person name="Simpson J.R."/>
            <person name="Lauterbach L."/>
            <person name="Steele A.D."/>
            <person name="Gui C."/>
            <person name="Meng S."/>
            <person name="Li G."/>
            <person name="Viehrig K."/>
            <person name="Ye F."/>
            <person name="Su P."/>
            <person name="Kiefer A.F."/>
            <person name="Nichols A."/>
            <person name="Cepeda A.J."/>
            <person name="Yan W."/>
            <person name="Fan B."/>
            <person name="Jiang Y."/>
            <person name="Adhikari A."/>
            <person name="Zheng C.-J."/>
            <person name="Schuster L."/>
            <person name="Cowan T.M."/>
            <person name="Smanski M.J."/>
            <person name="Chevrette M.G."/>
            <person name="De Carvalho L.P.S."/>
            <person name="Shen B."/>
        </authorList>
    </citation>
    <scope>NUCLEOTIDE SEQUENCE [LARGE SCALE GENOMIC DNA]</scope>
    <source>
        <strain evidence="12 13">NPDC046838</strain>
    </source>
</reference>
<dbReference type="CDD" id="cd02440">
    <property type="entry name" value="AdoMet_MTases"/>
    <property type="match status" value="1"/>
</dbReference>
<evidence type="ECO:0000256" key="11">
    <source>
        <dbReference type="ARBA" id="ARBA00031350"/>
    </source>
</evidence>
<evidence type="ECO:0000256" key="3">
    <source>
        <dbReference type="ARBA" id="ARBA00011890"/>
    </source>
</evidence>
<dbReference type="InterPro" id="IPR026448">
    <property type="entry name" value="Methyltr_grasp"/>
</dbReference>
<keyword evidence="6 12" id="KW-0489">Methyltransferase</keyword>
<dbReference type="Proteomes" id="UP001551176">
    <property type="component" value="Unassembled WGS sequence"/>
</dbReference>
<evidence type="ECO:0000256" key="4">
    <source>
        <dbReference type="ARBA" id="ARBA00013346"/>
    </source>
</evidence>
<keyword evidence="5" id="KW-0963">Cytoplasm</keyword>
<dbReference type="PANTHER" id="PTHR11579:SF0">
    <property type="entry name" value="PROTEIN-L-ISOASPARTATE(D-ASPARTATE) O-METHYLTRANSFERASE"/>
    <property type="match status" value="1"/>
</dbReference>
<comment type="similarity">
    <text evidence="2">Belongs to the methyltransferase superfamily. L-isoaspartyl/D-aspartyl protein methyltransferase family.</text>
</comment>
<dbReference type="Pfam" id="PF01135">
    <property type="entry name" value="PCMT"/>
    <property type="match status" value="1"/>
</dbReference>
<dbReference type="InterPro" id="IPR000682">
    <property type="entry name" value="PCMT"/>
</dbReference>
<evidence type="ECO:0000256" key="7">
    <source>
        <dbReference type="ARBA" id="ARBA00022679"/>
    </source>
</evidence>
<evidence type="ECO:0000256" key="1">
    <source>
        <dbReference type="ARBA" id="ARBA00004496"/>
    </source>
</evidence>
<dbReference type="PANTHER" id="PTHR11579">
    <property type="entry name" value="PROTEIN-L-ISOASPARTATE O-METHYLTRANSFERASE"/>
    <property type="match status" value="1"/>
</dbReference>
<keyword evidence="7" id="KW-0808">Transferase</keyword>
<sequence>MTPSTETLRQRLAASLSDDDWLHDGMWRAAVEAEPRELFLGPAIFRQIGVPASTAWTPVHRDSTPVDEWLDLTYRNETWVTQIDGRLAEDATEPLEGRPTSSSTLPGLVVQMIERAGIGPGDRVLEIGTGTGYSTALLCNVLGDRNVTSAEVDQDAAERARKALDAAGHTPTLIIGDGLLGSPDGAPYDRLIASCSARFVPYTWLRQIKPGGTILVTLAGWSFGHGLVRLTVDDEGEASGRFLPGHTSFMMARPHERPPHGRLEFLPGDVRPSRIDPALLDDWTGRFVGQLAAPSAERFGGGAEQVCLDVATGSQARTRPVGSGGWVVEQRGPLKLWDAIEDAVEVWHAAGSPHVEAFGLTITREGQRVWLGDPDGPSWQLPV</sequence>
<comment type="caution">
    <text evidence="12">The sequence shown here is derived from an EMBL/GenBank/DDBJ whole genome shotgun (WGS) entry which is preliminary data.</text>
</comment>
<dbReference type="RefSeq" id="WP_359356147.1">
    <property type="nucleotide sequence ID" value="NZ_JBEYXV010000021.1"/>
</dbReference>
<evidence type="ECO:0000256" key="2">
    <source>
        <dbReference type="ARBA" id="ARBA00005369"/>
    </source>
</evidence>
<accession>A0ABV3BX14</accession>
<evidence type="ECO:0000256" key="8">
    <source>
        <dbReference type="ARBA" id="ARBA00022691"/>
    </source>
</evidence>
<dbReference type="SUPFAM" id="SSF53335">
    <property type="entry name" value="S-adenosyl-L-methionine-dependent methyltransferases"/>
    <property type="match status" value="1"/>
</dbReference>
<dbReference type="GO" id="GO:0032259">
    <property type="term" value="P:methylation"/>
    <property type="evidence" value="ECO:0007669"/>
    <property type="project" value="UniProtKB-KW"/>
</dbReference>
<dbReference type="Gene3D" id="3.40.50.150">
    <property type="entry name" value="Vaccinia Virus protein VP39"/>
    <property type="match status" value="1"/>
</dbReference>
<evidence type="ECO:0000256" key="9">
    <source>
        <dbReference type="ARBA" id="ARBA00030757"/>
    </source>
</evidence>
<evidence type="ECO:0000256" key="6">
    <source>
        <dbReference type="ARBA" id="ARBA00022603"/>
    </source>
</evidence>
<evidence type="ECO:0000313" key="13">
    <source>
        <dbReference type="Proteomes" id="UP001551176"/>
    </source>
</evidence>
<name>A0ABV3BX14_9ACTN</name>
<dbReference type="EC" id="2.1.1.77" evidence="3"/>
<dbReference type="GO" id="GO:0008168">
    <property type="term" value="F:methyltransferase activity"/>
    <property type="evidence" value="ECO:0007669"/>
    <property type="project" value="UniProtKB-KW"/>
</dbReference>
<dbReference type="NCBIfam" id="TIGR04188">
    <property type="entry name" value="methyltr_grsp"/>
    <property type="match status" value="1"/>
</dbReference>
<dbReference type="InterPro" id="IPR029063">
    <property type="entry name" value="SAM-dependent_MTases_sf"/>
</dbReference>
<dbReference type="EMBL" id="JBEYXV010000021">
    <property type="protein sequence ID" value="MEU6825552.1"/>
    <property type="molecule type" value="Genomic_DNA"/>
</dbReference>
<evidence type="ECO:0000256" key="10">
    <source>
        <dbReference type="ARBA" id="ARBA00031323"/>
    </source>
</evidence>
<comment type="subcellular location">
    <subcellularLocation>
        <location evidence="1">Cytoplasm</location>
    </subcellularLocation>
</comment>
<evidence type="ECO:0000256" key="5">
    <source>
        <dbReference type="ARBA" id="ARBA00022490"/>
    </source>
</evidence>
<keyword evidence="8" id="KW-0949">S-adenosyl-L-methionine</keyword>
<evidence type="ECO:0000313" key="12">
    <source>
        <dbReference type="EMBL" id="MEU6825552.1"/>
    </source>
</evidence>
<proteinExistence type="inferred from homology"/>
<keyword evidence="13" id="KW-1185">Reference proteome</keyword>
<protein>
    <recommendedName>
        <fullName evidence="4">Protein-L-isoaspartate O-methyltransferase</fullName>
        <ecNumber evidence="3">2.1.1.77</ecNumber>
    </recommendedName>
    <alternativeName>
        <fullName evidence="11">L-isoaspartyl protein carboxyl methyltransferase</fullName>
    </alternativeName>
    <alternativeName>
        <fullName evidence="9">Protein L-isoaspartyl methyltransferase</fullName>
    </alternativeName>
    <alternativeName>
        <fullName evidence="10">Protein-beta-aspartate methyltransferase</fullName>
    </alternativeName>
</protein>
<gene>
    <name evidence="12" type="primary">tgmC</name>
    <name evidence="12" type="ORF">ABZ921_33485</name>
</gene>
<organism evidence="12 13">
    <name type="scientific">Streptomyces atriruber</name>
    <dbReference type="NCBI Taxonomy" id="545121"/>
    <lineage>
        <taxon>Bacteria</taxon>
        <taxon>Bacillati</taxon>
        <taxon>Actinomycetota</taxon>
        <taxon>Actinomycetes</taxon>
        <taxon>Kitasatosporales</taxon>
        <taxon>Streptomycetaceae</taxon>
        <taxon>Streptomyces</taxon>
    </lineage>
</organism>